<comment type="caution">
    <text evidence="1">The sequence shown here is derived from an EMBL/GenBank/DDBJ whole genome shotgun (WGS) entry which is preliminary data.</text>
</comment>
<gene>
    <name evidence="1" type="ORF">US91_C0008G0019</name>
</gene>
<dbReference type="Pfam" id="PF08713">
    <property type="entry name" value="DNA_alkylation"/>
    <property type="match status" value="1"/>
</dbReference>
<reference evidence="1 2" key="1">
    <citation type="journal article" date="2015" name="Nature">
        <title>rRNA introns, odd ribosomes, and small enigmatic genomes across a large radiation of phyla.</title>
        <authorList>
            <person name="Brown C.T."/>
            <person name="Hug L.A."/>
            <person name="Thomas B.C."/>
            <person name="Sharon I."/>
            <person name="Castelle C.J."/>
            <person name="Singh A."/>
            <person name="Wilkins M.J."/>
            <person name="Williams K.H."/>
            <person name="Banfield J.F."/>
        </authorList>
    </citation>
    <scope>NUCLEOTIDE SEQUENCE [LARGE SCALE GENOMIC DNA]</scope>
</reference>
<evidence type="ECO:0000313" key="2">
    <source>
        <dbReference type="Proteomes" id="UP000034022"/>
    </source>
</evidence>
<dbReference type="AlphaFoldDB" id="A0A0G0M8A6"/>
<dbReference type="PANTHER" id="PTHR34070">
    <property type="entry name" value="ARMADILLO-TYPE FOLD"/>
    <property type="match status" value="1"/>
</dbReference>
<dbReference type="PATRIC" id="fig|1618638.3.peg.913"/>
<dbReference type="PANTHER" id="PTHR34070:SF1">
    <property type="entry name" value="DNA ALKYLATION REPAIR PROTEIN"/>
    <property type="match status" value="1"/>
</dbReference>
<protein>
    <recommendedName>
        <fullName evidence="3">DNA alkylation repair protein</fullName>
    </recommendedName>
</protein>
<evidence type="ECO:0008006" key="3">
    <source>
        <dbReference type="Google" id="ProtNLM"/>
    </source>
</evidence>
<dbReference type="Gene3D" id="1.25.10.90">
    <property type="match status" value="1"/>
</dbReference>
<dbReference type="SUPFAM" id="SSF48371">
    <property type="entry name" value="ARM repeat"/>
    <property type="match status" value="1"/>
</dbReference>
<dbReference type="EMBL" id="LBUU01000008">
    <property type="protein sequence ID" value="KKQ69899.1"/>
    <property type="molecule type" value="Genomic_DNA"/>
</dbReference>
<sequence>MFAKITKELNSLANKNQAKILHGFFKTGPEQYGEGDIFLGIKVPAQRMVASKFKNLSLKDAEDLLHSKYHEHRLTALIILVNQFKAGDEKLREKIYKLYLKNTRWINNWDLVDLSAHYIIGAYLLDKPRDLLYKLAKSKMLWERRIAIISTYAFIRAFDFKDTLKLSELLLGDKEDLMHKAVGWMLRELGKKSAIGEKELTSFLDKYALAMSRTCLRYAIERLDEEKRIYYLNLGKGQRR</sequence>
<dbReference type="CDD" id="cd06561">
    <property type="entry name" value="AlkD_like"/>
    <property type="match status" value="1"/>
</dbReference>
<proteinExistence type="predicted"/>
<accession>A0A0G0M8A6</accession>
<organism evidence="1 2">
    <name type="scientific">Candidatus Falkowbacteria bacterium GW2011_GWE1_38_31</name>
    <dbReference type="NCBI Taxonomy" id="1618638"/>
    <lineage>
        <taxon>Bacteria</taxon>
        <taxon>Candidatus Falkowiibacteriota</taxon>
    </lineage>
</organism>
<name>A0A0G0M8A6_9BACT</name>
<dbReference type="InterPro" id="IPR016024">
    <property type="entry name" value="ARM-type_fold"/>
</dbReference>
<dbReference type="Proteomes" id="UP000034022">
    <property type="component" value="Unassembled WGS sequence"/>
</dbReference>
<evidence type="ECO:0000313" key="1">
    <source>
        <dbReference type="EMBL" id="KKQ69899.1"/>
    </source>
</evidence>
<dbReference type="InterPro" id="IPR014825">
    <property type="entry name" value="DNA_alkylation"/>
</dbReference>